<feature type="domain" description="Methyltransferase type 11" evidence="1">
    <location>
        <begin position="46"/>
        <end position="133"/>
    </location>
</feature>
<keyword evidence="2" id="KW-0808">Transferase</keyword>
<gene>
    <name evidence="2" type="ORF">FB465_6566</name>
</gene>
<evidence type="ECO:0000259" key="1">
    <source>
        <dbReference type="Pfam" id="PF08241"/>
    </source>
</evidence>
<name>A0A561F0J2_9ACTN</name>
<dbReference type="CDD" id="cd02440">
    <property type="entry name" value="AdoMet_MTases"/>
    <property type="match status" value="1"/>
</dbReference>
<dbReference type="PANTHER" id="PTHR42912:SF93">
    <property type="entry name" value="N6-ADENOSINE-METHYLTRANSFERASE TMT1A"/>
    <property type="match status" value="1"/>
</dbReference>
<sequence>MWQRYLAEFHQRRPGITEAVLSRAYCQGGTGYEWLFEEVPPAGRLLDLACGSAPLWPALGQQCYLGLDISPGELALARSRGAGPLLLADARALPLGAESVDTVVCAMALQIITPLPTALAEIRRVLVPGGRLVALVPDRRPLHLIDPLWLGGLLGALGRPIGYPNDRALRRRLPQLLDAAGLCLADDRRRRFAYRLGTREDADLLLSSLYLPGVSAARLRAAQRWLNALVRVRADLPVPLRRIVAVRL</sequence>
<dbReference type="GO" id="GO:0008757">
    <property type="term" value="F:S-adenosylmethionine-dependent methyltransferase activity"/>
    <property type="evidence" value="ECO:0007669"/>
    <property type="project" value="InterPro"/>
</dbReference>
<dbReference type="OrthoDB" id="3725662at2"/>
<dbReference type="InterPro" id="IPR050508">
    <property type="entry name" value="Methyltransf_Superfamily"/>
</dbReference>
<dbReference type="Proteomes" id="UP000318416">
    <property type="component" value="Unassembled WGS sequence"/>
</dbReference>
<dbReference type="GO" id="GO:0032259">
    <property type="term" value="P:methylation"/>
    <property type="evidence" value="ECO:0007669"/>
    <property type="project" value="UniProtKB-KW"/>
</dbReference>
<dbReference type="InterPro" id="IPR013216">
    <property type="entry name" value="Methyltransf_11"/>
</dbReference>
<keyword evidence="2" id="KW-0489">Methyltransferase</keyword>
<accession>A0A561F0J2</accession>
<dbReference type="PANTHER" id="PTHR42912">
    <property type="entry name" value="METHYLTRANSFERASE"/>
    <property type="match status" value="1"/>
</dbReference>
<dbReference type="Pfam" id="PF08241">
    <property type="entry name" value="Methyltransf_11"/>
    <property type="match status" value="1"/>
</dbReference>
<dbReference type="RefSeq" id="WP_145796310.1">
    <property type="nucleotide sequence ID" value="NZ_BAAABR010000025.1"/>
</dbReference>
<dbReference type="AlphaFoldDB" id="A0A561F0J2"/>
<protein>
    <submittedName>
        <fullName evidence="2">Methyltransferase family protein</fullName>
    </submittedName>
</protein>
<dbReference type="EMBL" id="VIVR01000001">
    <property type="protein sequence ID" value="TWE21383.1"/>
    <property type="molecule type" value="Genomic_DNA"/>
</dbReference>
<evidence type="ECO:0000313" key="2">
    <source>
        <dbReference type="EMBL" id="TWE21383.1"/>
    </source>
</evidence>
<organism evidence="2 3">
    <name type="scientific">Kitasatospora atroaurantiaca</name>
    <dbReference type="NCBI Taxonomy" id="285545"/>
    <lineage>
        <taxon>Bacteria</taxon>
        <taxon>Bacillati</taxon>
        <taxon>Actinomycetota</taxon>
        <taxon>Actinomycetes</taxon>
        <taxon>Kitasatosporales</taxon>
        <taxon>Streptomycetaceae</taxon>
        <taxon>Kitasatospora</taxon>
    </lineage>
</organism>
<dbReference type="SUPFAM" id="SSF53335">
    <property type="entry name" value="S-adenosyl-L-methionine-dependent methyltransferases"/>
    <property type="match status" value="1"/>
</dbReference>
<dbReference type="Gene3D" id="3.40.50.150">
    <property type="entry name" value="Vaccinia Virus protein VP39"/>
    <property type="match status" value="1"/>
</dbReference>
<dbReference type="InterPro" id="IPR029063">
    <property type="entry name" value="SAM-dependent_MTases_sf"/>
</dbReference>
<proteinExistence type="predicted"/>
<keyword evidence="3" id="KW-1185">Reference proteome</keyword>
<reference evidence="2 3" key="1">
    <citation type="submission" date="2019-06" db="EMBL/GenBank/DDBJ databases">
        <title>Sequencing the genomes of 1000 actinobacteria strains.</title>
        <authorList>
            <person name="Klenk H.-P."/>
        </authorList>
    </citation>
    <scope>NUCLEOTIDE SEQUENCE [LARGE SCALE GENOMIC DNA]</scope>
    <source>
        <strain evidence="2 3">DSM 41649</strain>
    </source>
</reference>
<evidence type="ECO:0000313" key="3">
    <source>
        <dbReference type="Proteomes" id="UP000318416"/>
    </source>
</evidence>
<comment type="caution">
    <text evidence="2">The sequence shown here is derived from an EMBL/GenBank/DDBJ whole genome shotgun (WGS) entry which is preliminary data.</text>
</comment>